<evidence type="ECO:0000256" key="1">
    <source>
        <dbReference type="SAM" id="MobiDB-lite"/>
    </source>
</evidence>
<gene>
    <name evidence="2" type="ORF">D9758_011229</name>
</gene>
<proteinExistence type="predicted"/>
<dbReference type="AlphaFoldDB" id="A0A8H5FZD2"/>
<feature type="region of interest" description="Disordered" evidence="1">
    <location>
        <begin position="60"/>
        <end position="105"/>
    </location>
</feature>
<reference evidence="2 3" key="1">
    <citation type="journal article" date="2020" name="ISME J.">
        <title>Uncovering the hidden diversity of litter-decomposition mechanisms in mushroom-forming fungi.</title>
        <authorList>
            <person name="Floudas D."/>
            <person name="Bentzer J."/>
            <person name="Ahren D."/>
            <person name="Johansson T."/>
            <person name="Persson P."/>
            <person name="Tunlid A."/>
        </authorList>
    </citation>
    <scope>NUCLEOTIDE SEQUENCE [LARGE SCALE GENOMIC DNA]</scope>
    <source>
        <strain evidence="2 3">CBS 291.85</strain>
    </source>
</reference>
<accession>A0A8H5FZD2</accession>
<sequence>MTALRALIQTTIIDHIFSRVGSSLARIVHTDASTFLGIFSPPHVIFPLYNWWYPNQHPASRWSEGRGGEGPSPPTPYVTGSHPQDTHPTSPPGPTSPSPSSLTQARTAAAQYNLKPKIN</sequence>
<comment type="caution">
    <text evidence="2">The sequence shown here is derived from an EMBL/GenBank/DDBJ whole genome shotgun (WGS) entry which is preliminary data.</text>
</comment>
<keyword evidence="3" id="KW-1185">Reference proteome</keyword>
<protein>
    <submittedName>
        <fullName evidence="2">Uncharacterized protein</fullName>
    </submittedName>
</protein>
<organism evidence="2 3">
    <name type="scientific">Tetrapyrgos nigripes</name>
    <dbReference type="NCBI Taxonomy" id="182062"/>
    <lineage>
        <taxon>Eukaryota</taxon>
        <taxon>Fungi</taxon>
        <taxon>Dikarya</taxon>
        <taxon>Basidiomycota</taxon>
        <taxon>Agaricomycotina</taxon>
        <taxon>Agaricomycetes</taxon>
        <taxon>Agaricomycetidae</taxon>
        <taxon>Agaricales</taxon>
        <taxon>Marasmiineae</taxon>
        <taxon>Marasmiaceae</taxon>
        <taxon>Tetrapyrgos</taxon>
    </lineage>
</organism>
<name>A0A8H5FZD2_9AGAR</name>
<dbReference type="EMBL" id="JAACJM010000058">
    <property type="protein sequence ID" value="KAF5354539.1"/>
    <property type="molecule type" value="Genomic_DNA"/>
</dbReference>
<dbReference type="Proteomes" id="UP000559256">
    <property type="component" value="Unassembled WGS sequence"/>
</dbReference>
<evidence type="ECO:0000313" key="2">
    <source>
        <dbReference type="EMBL" id="KAF5354539.1"/>
    </source>
</evidence>
<evidence type="ECO:0000313" key="3">
    <source>
        <dbReference type="Proteomes" id="UP000559256"/>
    </source>
</evidence>